<dbReference type="AlphaFoldDB" id="A0AAX6HR76"/>
<name>A0AAX6HR76_IRIPA</name>
<reference evidence="1" key="2">
    <citation type="submission" date="2023-04" db="EMBL/GenBank/DDBJ databases">
        <authorList>
            <person name="Bruccoleri R.E."/>
            <person name="Oakeley E.J."/>
            <person name="Faust A.-M."/>
            <person name="Dessus-Babus S."/>
            <person name="Altorfer M."/>
            <person name="Burckhardt D."/>
            <person name="Oertli M."/>
            <person name="Naumann U."/>
            <person name="Petersen F."/>
            <person name="Wong J."/>
        </authorList>
    </citation>
    <scope>NUCLEOTIDE SEQUENCE</scope>
    <source>
        <strain evidence="1">GSM-AAB239-AS_SAM_17_03QT</strain>
        <tissue evidence="1">Leaf</tissue>
    </source>
</reference>
<proteinExistence type="predicted"/>
<dbReference type="Proteomes" id="UP001140949">
    <property type="component" value="Unassembled WGS sequence"/>
</dbReference>
<protein>
    <submittedName>
        <fullName evidence="1">Uncharacterized protein</fullName>
    </submittedName>
</protein>
<gene>
    <name evidence="1" type="ORF">M6B38_297485</name>
</gene>
<comment type="caution">
    <text evidence="1">The sequence shown here is derived from an EMBL/GenBank/DDBJ whole genome shotgun (WGS) entry which is preliminary data.</text>
</comment>
<organism evidence="1 2">
    <name type="scientific">Iris pallida</name>
    <name type="common">Sweet iris</name>
    <dbReference type="NCBI Taxonomy" id="29817"/>
    <lineage>
        <taxon>Eukaryota</taxon>
        <taxon>Viridiplantae</taxon>
        <taxon>Streptophyta</taxon>
        <taxon>Embryophyta</taxon>
        <taxon>Tracheophyta</taxon>
        <taxon>Spermatophyta</taxon>
        <taxon>Magnoliopsida</taxon>
        <taxon>Liliopsida</taxon>
        <taxon>Asparagales</taxon>
        <taxon>Iridaceae</taxon>
        <taxon>Iridoideae</taxon>
        <taxon>Irideae</taxon>
        <taxon>Iris</taxon>
    </lineage>
</organism>
<accession>A0AAX6HR76</accession>
<sequence length="33" mass="3718">MCCIEATIQRRSPVRAWVGCSPAQKSGKKRKKN</sequence>
<reference evidence="1" key="1">
    <citation type="journal article" date="2023" name="GigaByte">
        <title>Genome assembly of the bearded iris, Iris pallida Lam.</title>
        <authorList>
            <person name="Bruccoleri R.E."/>
            <person name="Oakeley E.J."/>
            <person name="Faust A.M.E."/>
            <person name="Altorfer M."/>
            <person name="Dessus-Babus S."/>
            <person name="Burckhardt D."/>
            <person name="Oertli M."/>
            <person name="Naumann U."/>
            <person name="Petersen F."/>
            <person name="Wong J."/>
        </authorList>
    </citation>
    <scope>NUCLEOTIDE SEQUENCE</scope>
    <source>
        <strain evidence="1">GSM-AAB239-AS_SAM_17_03QT</strain>
    </source>
</reference>
<evidence type="ECO:0000313" key="1">
    <source>
        <dbReference type="EMBL" id="KAJ6843342.1"/>
    </source>
</evidence>
<keyword evidence="2" id="KW-1185">Reference proteome</keyword>
<dbReference type="EMBL" id="JANAVB010007200">
    <property type="protein sequence ID" value="KAJ6843342.1"/>
    <property type="molecule type" value="Genomic_DNA"/>
</dbReference>
<evidence type="ECO:0000313" key="2">
    <source>
        <dbReference type="Proteomes" id="UP001140949"/>
    </source>
</evidence>